<name>A0A8S9TNA8_PHYIN</name>
<organism evidence="1 2">
    <name type="scientific">Phytophthora infestans</name>
    <name type="common">Potato late blight agent</name>
    <name type="synonym">Botrytis infestans</name>
    <dbReference type="NCBI Taxonomy" id="4787"/>
    <lineage>
        <taxon>Eukaryota</taxon>
        <taxon>Sar</taxon>
        <taxon>Stramenopiles</taxon>
        <taxon>Oomycota</taxon>
        <taxon>Peronosporomycetes</taxon>
        <taxon>Peronosporales</taxon>
        <taxon>Peronosporaceae</taxon>
        <taxon>Phytophthora</taxon>
    </lineage>
</organism>
<protein>
    <submittedName>
        <fullName evidence="1">Uncharacterized protein</fullName>
    </submittedName>
</protein>
<sequence length="63" mass="6911">MAAPAKTDNIALVLDRDAASAVVVHVVALVVTTVQDLRIAVVQKWCVGCSKQGLVRMRFYWQV</sequence>
<proteinExistence type="predicted"/>
<gene>
    <name evidence="1" type="ORF">GN958_ATG20404</name>
</gene>
<comment type="caution">
    <text evidence="1">The sequence shown here is derived from an EMBL/GenBank/DDBJ whole genome shotgun (WGS) entry which is preliminary data.</text>
</comment>
<dbReference type="EMBL" id="JAACNO010002844">
    <property type="protein sequence ID" value="KAF4130406.1"/>
    <property type="molecule type" value="Genomic_DNA"/>
</dbReference>
<evidence type="ECO:0000313" key="1">
    <source>
        <dbReference type="EMBL" id="KAF4130406.1"/>
    </source>
</evidence>
<reference evidence="1" key="1">
    <citation type="submission" date="2020-03" db="EMBL/GenBank/DDBJ databases">
        <title>Hybrid Assembly of Korean Phytophthora infestans isolates.</title>
        <authorList>
            <person name="Prokchorchik M."/>
            <person name="Lee Y."/>
            <person name="Seo J."/>
            <person name="Cho J.-H."/>
            <person name="Park Y.-E."/>
            <person name="Jang D.-C."/>
            <person name="Im J.-S."/>
            <person name="Choi J.-G."/>
            <person name="Park H.-J."/>
            <person name="Lee G.-B."/>
            <person name="Lee Y.-G."/>
            <person name="Hong S.-Y."/>
            <person name="Cho K."/>
            <person name="Sohn K.H."/>
        </authorList>
    </citation>
    <scope>NUCLEOTIDE SEQUENCE</scope>
    <source>
        <strain evidence="1">KR_2_A2</strain>
    </source>
</reference>
<evidence type="ECO:0000313" key="2">
    <source>
        <dbReference type="Proteomes" id="UP000704712"/>
    </source>
</evidence>
<accession>A0A8S9TNA8</accession>
<dbReference type="AlphaFoldDB" id="A0A8S9TNA8"/>
<dbReference type="Proteomes" id="UP000704712">
    <property type="component" value="Unassembled WGS sequence"/>
</dbReference>